<feature type="transmembrane region" description="Helical" evidence="1">
    <location>
        <begin position="102"/>
        <end position="122"/>
    </location>
</feature>
<dbReference type="EMBL" id="JBDIME010000004">
    <property type="protein sequence ID" value="MEN2789359.1"/>
    <property type="molecule type" value="Genomic_DNA"/>
</dbReference>
<gene>
    <name evidence="4" type="ORF">ABC974_06975</name>
</gene>
<evidence type="ECO:0000259" key="2">
    <source>
        <dbReference type="Pfam" id="PF13490"/>
    </source>
</evidence>
<feature type="domain" description="Putative zinc-finger" evidence="2">
    <location>
        <begin position="14"/>
        <end position="46"/>
    </location>
</feature>
<keyword evidence="1" id="KW-0812">Transmembrane</keyword>
<accession>A0ABU9Y0M4</accession>
<keyword evidence="5" id="KW-1185">Reference proteome</keyword>
<dbReference type="InterPro" id="IPR054399">
    <property type="entry name" value="Fervidolysin-like_N_prodom"/>
</dbReference>
<protein>
    <submittedName>
        <fullName evidence="4">Zf-HC2 domain-containing protein</fullName>
    </submittedName>
</protein>
<keyword evidence="1" id="KW-1133">Transmembrane helix</keyword>
<dbReference type="Pfam" id="PF13490">
    <property type="entry name" value="zf-HC2"/>
    <property type="match status" value="1"/>
</dbReference>
<evidence type="ECO:0000313" key="5">
    <source>
        <dbReference type="Proteomes" id="UP001419910"/>
    </source>
</evidence>
<organism evidence="4 5">
    <name type="scientific">Sphingomonas oligophenolica</name>
    <dbReference type="NCBI Taxonomy" id="301154"/>
    <lineage>
        <taxon>Bacteria</taxon>
        <taxon>Pseudomonadati</taxon>
        <taxon>Pseudomonadota</taxon>
        <taxon>Alphaproteobacteria</taxon>
        <taxon>Sphingomonadales</taxon>
        <taxon>Sphingomonadaceae</taxon>
        <taxon>Sphingomonas</taxon>
    </lineage>
</organism>
<comment type="caution">
    <text evidence="4">The sequence shown here is derived from an EMBL/GenBank/DDBJ whole genome shotgun (WGS) entry which is preliminary data.</text>
</comment>
<dbReference type="RefSeq" id="WP_343887429.1">
    <property type="nucleotide sequence ID" value="NZ_BAAAEH010000002.1"/>
</dbReference>
<reference evidence="4 5" key="1">
    <citation type="submission" date="2024-05" db="EMBL/GenBank/DDBJ databases">
        <authorList>
            <person name="Liu Q."/>
            <person name="Xin Y.-H."/>
        </authorList>
    </citation>
    <scope>NUCLEOTIDE SEQUENCE [LARGE SCALE GENOMIC DNA]</scope>
    <source>
        <strain evidence="4 5">CGMCC 1.10181</strain>
    </source>
</reference>
<sequence length="210" mass="22513">MGNVVHLRRDRHDEALKLLPWYMTGRLDPADKARVGAHLAMCPACRAELAAERRLRDGVARLAIDMELDWAAFRRARAVRPHSRLAGAVGAALRRRMSRPAALGWLVAAQAALLLVAMPVAPPAGRPAPYRALGAAAQPVAGNIVVMFRPETSEHDLRRVLTLSGARLVDGPTAAHAYVVRVPEAGRGTALATLRAQAAVMLAEPIDQAS</sequence>
<feature type="domain" description="Fervidolysin-like N-terminal prodomain" evidence="3">
    <location>
        <begin position="136"/>
        <end position="205"/>
    </location>
</feature>
<proteinExistence type="predicted"/>
<dbReference type="Pfam" id="PF22148">
    <property type="entry name" value="Fervidolysin_NPro-like"/>
    <property type="match status" value="1"/>
</dbReference>
<keyword evidence="1" id="KW-0472">Membrane</keyword>
<dbReference type="Proteomes" id="UP001419910">
    <property type="component" value="Unassembled WGS sequence"/>
</dbReference>
<name>A0ABU9Y0M4_9SPHN</name>
<evidence type="ECO:0000256" key="1">
    <source>
        <dbReference type="SAM" id="Phobius"/>
    </source>
</evidence>
<evidence type="ECO:0000259" key="3">
    <source>
        <dbReference type="Pfam" id="PF22148"/>
    </source>
</evidence>
<evidence type="ECO:0000313" key="4">
    <source>
        <dbReference type="EMBL" id="MEN2789359.1"/>
    </source>
</evidence>
<dbReference type="Gene3D" id="1.10.10.1320">
    <property type="entry name" value="Anti-sigma factor, zinc-finger domain"/>
    <property type="match status" value="1"/>
</dbReference>
<dbReference type="InterPro" id="IPR041916">
    <property type="entry name" value="Anti_sigma_zinc_sf"/>
</dbReference>
<dbReference type="InterPro" id="IPR027383">
    <property type="entry name" value="Znf_put"/>
</dbReference>